<keyword evidence="2" id="KW-0560">Oxidoreductase</keyword>
<dbReference type="Pfam" id="PF00106">
    <property type="entry name" value="adh_short"/>
    <property type="match status" value="1"/>
</dbReference>
<dbReference type="GO" id="GO:0016020">
    <property type="term" value="C:membrane"/>
    <property type="evidence" value="ECO:0007669"/>
    <property type="project" value="TreeGrafter"/>
</dbReference>
<proteinExistence type="inferred from homology"/>
<dbReference type="SUPFAM" id="SSF51735">
    <property type="entry name" value="NAD(P)-binding Rossmann-fold domains"/>
    <property type="match status" value="1"/>
</dbReference>
<dbReference type="RefSeq" id="WP_269331583.1">
    <property type="nucleotide sequence ID" value="NZ_JAMZFT010000001.1"/>
</dbReference>
<comment type="caution">
    <text evidence="4">The sequence shown here is derived from an EMBL/GenBank/DDBJ whole genome shotgun (WGS) entry which is preliminary data.</text>
</comment>
<dbReference type="Gene3D" id="3.40.50.720">
    <property type="entry name" value="NAD(P)-binding Rossmann-like Domain"/>
    <property type="match status" value="1"/>
</dbReference>
<organism evidence="4 5">
    <name type="scientific">Futiania mangrovi</name>
    <dbReference type="NCBI Taxonomy" id="2959716"/>
    <lineage>
        <taxon>Bacteria</taxon>
        <taxon>Pseudomonadati</taxon>
        <taxon>Pseudomonadota</taxon>
        <taxon>Alphaproteobacteria</taxon>
        <taxon>Futianiales</taxon>
        <taxon>Futianiaceae</taxon>
        <taxon>Futiania</taxon>
    </lineage>
</organism>
<sequence length="260" mass="28211">MRRRFDDPRHIVITGASSGIGKALAQAYAAPGRTLSLTGRDMERLHTVAQEVRSRGARTEVAALDVTEEEALARWLEERDSDAPIDLLIANAGISRHVSDFGEIGARTREVFETNITGVLNTVLPLLPRMLERDRGQIAVMASLAGLINLPHAPAYSASKACVRAYAESLRMTLAGTGVGVTSICPGFIRTPLTDRNRFRMPFLMEVDEAADVIVKGLARDKARIAFPGPMIAGVRLSALLPYPLFDRLVGRARRAPDGA</sequence>
<comment type="similarity">
    <text evidence="1 3">Belongs to the short-chain dehydrogenases/reductases (SDR) family.</text>
</comment>
<dbReference type="InterPro" id="IPR036291">
    <property type="entry name" value="NAD(P)-bd_dom_sf"/>
</dbReference>
<dbReference type="PANTHER" id="PTHR44196:SF1">
    <property type="entry name" value="DEHYDROGENASE_REDUCTASE SDR FAMILY MEMBER 7B"/>
    <property type="match status" value="1"/>
</dbReference>
<keyword evidence="5" id="KW-1185">Reference proteome</keyword>
<dbReference type="AlphaFoldDB" id="A0A9J6P9Q1"/>
<evidence type="ECO:0000256" key="1">
    <source>
        <dbReference type="ARBA" id="ARBA00006484"/>
    </source>
</evidence>
<protein>
    <submittedName>
        <fullName evidence="4">SDR family NAD(P)-dependent oxidoreductase</fullName>
    </submittedName>
</protein>
<dbReference type="GO" id="GO:0016491">
    <property type="term" value="F:oxidoreductase activity"/>
    <property type="evidence" value="ECO:0007669"/>
    <property type="project" value="UniProtKB-KW"/>
</dbReference>
<dbReference type="Proteomes" id="UP001055804">
    <property type="component" value="Unassembled WGS sequence"/>
</dbReference>
<dbReference type="PRINTS" id="PR00081">
    <property type="entry name" value="GDHRDH"/>
</dbReference>
<gene>
    <name evidence="4" type="ORF">NJQ99_04415</name>
</gene>
<dbReference type="EMBL" id="JAMZFT010000001">
    <property type="protein sequence ID" value="MCP1335645.1"/>
    <property type="molecule type" value="Genomic_DNA"/>
</dbReference>
<dbReference type="PRINTS" id="PR00080">
    <property type="entry name" value="SDRFAMILY"/>
</dbReference>
<evidence type="ECO:0000313" key="4">
    <source>
        <dbReference type="EMBL" id="MCP1335645.1"/>
    </source>
</evidence>
<accession>A0A9J6P9Q1</accession>
<reference evidence="4" key="1">
    <citation type="submission" date="2022-06" db="EMBL/GenBank/DDBJ databases">
        <title>Isolation and Genomics of Futiania mangrovii gen. nov., sp. nov., a Rare and Metabolically-versatile member in the Class Alphaproteobacteria.</title>
        <authorList>
            <person name="Liu L."/>
            <person name="Huang W.-C."/>
            <person name="Pan J."/>
            <person name="Li J."/>
            <person name="Huang Y."/>
            <person name="Du H."/>
            <person name="Liu Y."/>
            <person name="Li M."/>
        </authorList>
    </citation>
    <scope>NUCLEOTIDE SEQUENCE</scope>
    <source>
        <strain evidence="4">FT118</strain>
    </source>
</reference>
<dbReference type="InterPro" id="IPR002347">
    <property type="entry name" value="SDR_fam"/>
</dbReference>
<evidence type="ECO:0000256" key="2">
    <source>
        <dbReference type="ARBA" id="ARBA00023002"/>
    </source>
</evidence>
<evidence type="ECO:0000313" key="5">
    <source>
        <dbReference type="Proteomes" id="UP001055804"/>
    </source>
</evidence>
<dbReference type="PANTHER" id="PTHR44196">
    <property type="entry name" value="DEHYDROGENASE/REDUCTASE SDR FAMILY MEMBER 7B"/>
    <property type="match status" value="1"/>
</dbReference>
<evidence type="ECO:0000256" key="3">
    <source>
        <dbReference type="RuleBase" id="RU000363"/>
    </source>
</evidence>
<name>A0A9J6P9Q1_9PROT</name>